<evidence type="ECO:0000256" key="1">
    <source>
        <dbReference type="SAM" id="MobiDB-lite"/>
    </source>
</evidence>
<dbReference type="Proteomes" id="UP001194746">
    <property type="component" value="Unassembled WGS sequence"/>
</dbReference>
<dbReference type="EMBL" id="VCAU01000056">
    <property type="protein sequence ID" value="KAF9887803.1"/>
    <property type="molecule type" value="Genomic_DNA"/>
</dbReference>
<sequence>MGTRGLEFIRCCGRYFVYYNHFDSYPEGLGFAIVNEIPTDPQKYQELLDPFILEWDPDCFCFREMAFAFLSLAAGQVTFDYPKCLNRNYRNEGYYVIPDTRLIDVVNVEEASIAEAVDFGLGQGLSSFYAVVFSVADVVMIHVETKHDGILYIQRSPLLNLFYWDNMSSSYSNGPRSRVSFVETDMTFTYLVRFFSLAENHRLAGAKSSLIPVEIMGSIMEMADFSTSNKLSRLSSDCRHLSERKLRLNDEYAVVGIDDDNSFILENLHSGEKISVKMESINQDFCEPQETCLSPIVGIADPFRRSILNTVKIYVQNIVPKSPFYEENLDMPKQALLTYKNSPHSAEDGERLFGLSDDIYPDEIENSWGNYIMTRLKAEDGYTYVMIDSASWACLLPLRYRELRMKHLYCNGLRLYIRHPLDESPQEWDKTRAYATNQLNRLEIFGDYRDYDVRGHPIIIAFGTRVKFYYYVHHLEATPSLESTSSYSKEIAARCVETNPAPRLVQIIPGDEPIDMKKPKDRDALEKWIAIFRNRKFDHEWNPFTETQRAYSRRKQRDVQTEDHDGDDFELSDETSGSSIVDE</sequence>
<feature type="compositionally biased region" description="Acidic residues" evidence="1">
    <location>
        <begin position="564"/>
        <end position="573"/>
    </location>
</feature>
<keyword evidence="3" id="KW-1185">Reference proteome</keyword>
<dbReference type="AlphaFoldDB" id="A0AAD4GTV3"/>
<protein>
    <submittedName>
        <fullName evidence="2">Uncharacterized protein</fullName>
    </submittedName>
</protein>
<evidence type="ECO:0000313" key="3">
    <source>
        <dbReference type="Proteomes" id="UP001194746"/>
    </source>
</evidence>
<feature type="compositionally biased region" description="Polar residues" evidence="1">
    <location>
        <begin position="574"/>
        <end position="583"/>
    </location>
</feature>
<gene>
    <name evidence="2" type="ORF">FE257_009609</name>
</gene>
<reference evidence="2" key="2">
    <citation type="submission" date="2020-02" db="EMBL/GenBank/DDBJ databases">
        <authorList>
            <person name="Gilchrist C.L.M."/>
            <person name="Chooi Y.-H."/>
        </authorList>
    </citation>
    <scope>NUCLEOTIDE SEQUENCE</scope>
    <source>
        <strain evidence="2">MST-FP2251</strain>
    </source>
</reference>
<evidence type="ECO:0000313" key="2">
    <source>
        <dbReference type="EMBL" id="KAF9887803.1"/>
    </source>
</evidence>
<reference evidence="2" key="1">
    <citation type="journal article" date="2019" name="Beilstein J. Org. Chem.">
        <title>Nanangenines: drimane sesquiterpenoids as the dominant metabolite cohort of a novel Australian fungus, Aspergillus nanangensis.</title>
        <authorList>
            <person name="Lacey H.J."/>
            <person name="Gilchrist C.L.M."/>
            <person name="Crombie A."/>
            <person name="Kalaitzis J.A."/>
            <person name="Vuong D."/>
            <person name="Rutledge P.J."/>
            <person name="Turner P."/>
            <person name="Pitt J.I."/>
            <person name="Lacey E."/>
            <person name="Chooi Y.H."/>
            <person name="Piggott A.M."/>
        </authorList>
    </citation>
    <scope>NUCLEOTIDE SEQUENCE</scope>
    <source>
        <strain evidence="2">MST-FP2251</strain>
    </source>
</reference>
<proteinExistence type="predicted"/>
<organism evidence="2 3">
    <name type="scientific">Aspergillus nanangensis</name>
    <dbReference type="NCBI Taxonomy" id="2582783"/>
    <lineage>
        <taxon>Eukaryota</taxon>
        <taxon>Fungi</taxon>
        <taxon>Dikarya</taxon>
        <taxon>Ascomycota</taxon>
        <taxon>Pezizomycotina</taxon>
        <taxon>Eurotiomycetes</taxon>
        <taxon>Eurotiomycetidae</taxon>
        <taxon>Eurotiales</taxon>
        <taxon>Aspergillaceae</taxon>
        <taxon>Aspergillus</taxon>
        <taxon>Aspergillus subgen. Circumdati</taxon>
    </lineage>
</organism>
<accession>A0AAD4GTV3</accession>
<name>A0AAD4GTV3_ASPNN</name>
<comment type="caution">
    <text evidence="2">The sequence shown here is derived from an EMBL/GenBank/DDBJ whole genome shotgun (WGS) entry which is preliminary data.</text>
</comment>
<feature type="region of interest" description="Disordered" evidence="1">
    <location>
        <begin position="548"/>
        <end position="583"/>
    </location>
</feature>